<protein>
    <submittedName>
        <fullName evidence="1">Uncharacterized protein</fullName>
    </submittedName>
</protein>
<dbReference type="RefSeq" id="WP_123396582.1">
    <property type="nucleotide sequence ID" value="NZ_CANQMU010000001.1"/>
</dbReference>
<gene>
    <name evidence="1" type="ORF">E7746_04940</name>
</gene>
<evidence type="ECO:0000313" key="2">
    <source>
        <dbReference type="Proteomes" id="UP000297031"/>
    </source>
</evidence>
<dbReference type="EMBL" id="CP039393">
    <property type="protein sequence ID" value="QCD35280.1"/>
    <property type="molecule type" value="Genomic_DNA"/>
</dbReference>
<accession>A0A4P7VF12</accession>
<dbReference type="KEGG" id="mgod:E7746_04940"/>
<dbReference type="AlphaFoldDB" id="A0A4P7VF12"/>
<organism evidence="1 2">
    <name type="scientific">Muribaculum gordoncarteri</name>
    <dbReference type="NCBI Taxonomy" id="2530390"/>
    <lineage>
        <taxon>Bacteria</taxon>
        <taxon>Pseudomonadati</taxon>
        <taxon>Bacteroidota</taxon>
        <taxon>Bacteroidia</taxon>
        <taxon>Bacteroidales</taxon>
        <taxon>Muribaculaceae</taxon>
        <taxon>Muribaculum</taxon>
    </lineage>
</organism>
<proteinExistence type="predicted"/>
<dbReference type="Proteomes" id="UP000297031">
    <property type="component" value="Chromosome"/>
</dbReference>
<keyword evidence="2" id="KW-1185">Reference proteome</keyword>
<dbReference type="OrthoDB" id="1099514at2"/>
<reference evidence="1 2" key="1">
    <citation type="submission" date="2019-02" db="EMBL/GenBank/DDBJ databases">
        <title>Isolation and identification of novel species under the genus Muribaculum.</title>
        <authorList>
            <person name="Miyake S."/>
            <person name="Ding Y."/>
            <person name="Low A."/>
            <person name="Soh M."/>
            <person name="Seedorf H."/>
        </authorList>
    </citation>
    <scope>NUCLEOTIDE SEQUENCE [LARGE SCALE GENOMIC DNA]</scope>
    <source>
        <strain evidence="1 2">TLL-A4</strain>
    </source>
</reference>
<sequence>MRDITDVFLHILHQYGSVDMAEAEFKKMINEDSELRTEYREWCDAVGSSEKNGFLDFCEEYMDSQESIYDTLNDYDE</sequence>
<name>A0A4P7VF12_9BACT</name>
<evidence type="ECO:0000313" key="1">
    <source>
        <dbReference type="EMBL" id="QCD35280.1"/>
    </source>
</evidence>